<name>A0AAW1ED19_ZOAVI</name>
<gene>
    <name evidence="1" type="ORF">VZT92_022709</name>
</gene>
<evidence type="ECO:0000313" key="1">
    <source>
        <dbReference type="EMBL" id="KAK9520023.1"/>
    </source>
</evidence>
<reference evidence="1 2" key="1">
    <citation type="journal article" date="2024" name="Genome Biol. Evol.">
        <title>Chromosome-level genome assembly of the viviparous eelpout Zoarces viviparus.</title>
        <authorList>
            <person name="Fuhrmann N."/>
            <person name="Brasseur M.V."/>
            <person name="Bakowski C.E."/>
            <person name="Podsiadlowski L."/>
            <person name="Prost S."/>
            <person name="Krehenwinkel H."/>
            <person name="Mayer C."/>
        </authorList>
    </citation>
    <scope>NUCLEOTIDE SEQUENCE [LARGE SCALE GENOMIC DNA]</scope>
    <source>
        <strain evidence="1">NO-MEL_2022_Ind0_liver</strain>
    </source>
</reference>
<keyword evidence="2" id="KW-1185">Reference proteome</keyword>
<proteinExistence type="predicted"/>
<sequence length="104" mass="11525">MRRGFPLLPPDVKRVSRFRFARHSPRRRRSLGLPSACTGDSPADLSLPVATLHSLLPPSGAEAYCLIGAAKPRWCGWCFQVVGSPFVCCVWRAPVIDPHVWLCV</sequence>
<dbReference type="EMBL" id="JBCEZU010000434">
    <property type="protein sequence ID" value="KAK9520023.1"/>
    <property type="molecule type" value="Genomic_DNA"/>
</dbReference>
<evidence type="ECO:0000313" key="2">
    <source>
        <dbReference type="Proteomes" id="UP001488805"/>
    </source>
</evidence>
<organism evidence="1 2">
    <name type="scientific">Zoarces viviparus</name>
    <name type="common">Viviparous eelpout</name>
    <name type="synonym">Blennius viviparus</name>
    <dbReference type="NCBI Taxonomy" id="48416"/>
    <lineage>
        <taxon>Eukaryota</taxon>
        <taxon>Metazoa</taxon>
        <taxon>Chordata</taxon>
        <taxon>Craniata</taxon>
        <taxon>Vertebrata</taxon>
        <taxon>Euteleostomi</taxon>
        <taxon>Actinopterygii</taxon>
        <taxon>Neopterygii</taxon>
        <taxon>Teleostei</taxon>
        <taxon>Neoteleostei</taxon>
        <taxon>Acanthomorphata</taxon>
        <taxon>Eupercaria</taxon>
        <taxon>Perciformes</taxon>
        <taxon>Cottioidei</taxon>
        <taxon>Zoarcales</taxon>
        <taxon>Zoarcidae</taxon>
        <taxon>Zoarcinae</taxon>
        <taxon>Zoarces</taxon>
    </lineage>
</organism>
<protein>
    <submittedName>
        <fullName evidence="1">Uncharacterized protein</fullName>
    </submittedName>
</protein>
<accession>A0AAW1ED19</accession>
<dbReference type="AlphaFoldDB" id="A0AAW1ED19"/>
<dbReference type="Proteomes" id="UP001488805">
    <property type="component" value="Unassembled WGS sequence"/>
</dbReference>
<comment type="caution">
    <text evidence="1">The sequence shown here is derived from an EMBL/GenBank/DDBJ whole genome shotgun (WGS) entry which is preliminary data.</text>
</comment>